<reference evidence="3 4" key="1">
    <citation type="submission" date="2016-10" db="EMBL/GenBank/DDBJ databases">
        <authorList>
            <person name="de Groot N.N."/>
        </authorList>
    </citation>
    <scope>NUCLEOTIDE SEQUENCE [LARGE SCALE GENOMIC DNA]</scope>
    <source>
        <strain evidence="3 4">AR67</strain>
    </source>
</reference>
<dbReference type="RefSeq" id="WP_074959515.1">
    <property type="nucleotide sequence ID" value="NZ_FOKQ01000001.1"/>
</dbReference>
<gene>
    <name evidence="3" type="ORF">SAMN02910406_00075</name>
</gene>
<dbReference type="OrthoDB" id="9783680at2"/>
<dbReference type="EMBL" id="FOKQ01000001">
    <property type="protein sequence ID" value="SFB66453.1"/>
    <property type="molecule type" value="Genomic_DNA"/>
</dbReference>
<dbReference type="GO" id="GO:0008270">
    <property type="term" value="F:zinc ion binding"/>
    <property type="evidence" value="ECO:0007669"/>
    <property type="project" value="InterPro"/>
</dbReference>
<dbReference type="SUPFAM" id="SSF57884">
    <property type="entry name" value="Ada DNA repair protein, N-terminal domain (N-Ada 10)"/>
    <property type="match status" value="1"/>
</dbReference>
<dbReference type="GO" id="GO:0006355">
    <property type="term" value="P:regulation of DNA-templated transcription"/>
    <property type="evidence" value="ECO:0007669"/>
    <property type="project" value="InterPro"/>
</dbReference>
<dbReference type="GO" id="GO:0003677">
    <property type="term" value="F:DNA binding"/>
    <property type="evidence" value="ECO:0007669"/>
    <property type="project" value="InterPro"/>
</dbReference>
<organism evidence="3 4">
    <name type="scientific">Ruminococcus albus</name>
    <dbReference type="NCBI Taxonomy" id="1264"/>
    <lineage>
        <taxon>Bacteria</taxon>
        <taxon>Bacillati</taxon>
        <taxon>Bacillota</taxon>
        <taxon>Clostridia</taxon>
        <taxon>Eubacteriales</taxon>
        <taxon>Oscillospiraceae</taxon>
        <taxon>Ruminococcus</taxon>
    </lineage>
</organism>
<feature type="domain" description="Ada DNA repair metal-binding" evidence="2">
    <location>
        <begin position="27"/>
        <end position="75"/>
    </location>
</feature>
<dbReference type="Gene3D" id="3.40.10.10">
    <property type="entry name" value="DNA Methylphosphotriester Repair Domain"/>
    <property type="match status" value="1"/>
</dbReference>
<keyword evidence="1" id="KW-0010">Activator</keyword>
<accession>A0A1I1D1G2</accession>
<dbReference type="Proteomes" id="UP000182192">
    <property type="component" value="Unassembled WGS sequence"/>
</dbReference>
<dbReference type="InterPro" id="IPR035451">
    <property type="entry name" value="Ada-like_dom_sf"/>
</dbReference>
<dbReference type="GO" id="GO:0006281">
    <property type="term" value="P:DNA repair"/>
    <property type="evidence" value="ECO:0007669"/>
    <property type="project" value="InterPro"/>
</dbReference>
<evidence type="ECO:0000256" key="1">
    <source>
        <dbReference type="ARBA" id="ARBA00023159"/>
    </source>
</evidence>
<dbReference type="Pfam" id="PF02805">
    <property type="entry name" value="Ada_Zn_binding"/>
    <property type="match status" value="1"/>
</dbReference>
<evidence type="ECO:0000313" key="3">
    <source>
        <dbReference type="EMBL" id="SFB66453.1"/>
    </source>
</evidence>
<proteinExistence type="predicted"/>
<name>A0A1I1D1G2_RUMAL</name>
<dbReference type="InterPro" id="IPR004026">
    <property type="entry name" value="Ada_DNA_repair_Zn-bd"/>
</dbReference>
<evidence type="ECO:0000259" key="2">
    <source>
        <dbReference type="Pfam" id="PF02805"/>
    </source>
</evidence>
<dbReference type="AlphaFoldDB" id="A0A1I1D1G2"/>
<sequence length="86" mass="9898">MTDKKYKLLDSSGNMYISDVPGSLGGHNKLKIYGRLDCPSALRYIAKGQYVKNRVFFADEQTAIAAGYRPCAVCMRERYLKWKNRR</sequence>
<evidence type="ECO:0000313" key="4">
    <source>
        <dbReference type="Proteomes" id="UP000182192"/>
    </source>
</evidence>
<dbReference type="GO" id="GO:0008168">
    <property type="term" value="F:methyltransferase activity"/>
    <property type="evidence" value="ECO:0007669"/>
    <property type="project" value="InterPro"/>
</dbReference>
<protein>
    <submittedName>
        <fullName evidence="3">Metal binding domain of Ada</fullName>
    </submittedName>
</protein>